<proteinExistence type="predicted"/>
<accession>A0A8J6HS96</accession>
<evidence type="ECO:0000313" key="2">
    <source>
        <dbReference type="Proteomes" id="UP000719412"/>
    </source>
</evidence>
<reference evidence="1" key="2">
    <citation type="submission" date="2021-08" db="EMBL/GenBank/DDBJ databases">
        <authorList>
            <person name="Eriksson T."/>
        </authorList>
    </citation>
    <scope>NUCLEOTIDE SEQUENCE</scope>
    <source>
        <strain evidence="1">Stoneville</strain>
        <tissue evidence="1">Whole head</tissue>
    </source>
</reference>
<name>A0A8J6HS96_TENMO</name>
<evidence type="ECO:0000313" key="1">
    <source>
        <dbReference type="EMBL" id="KAH0820801.1"/>
    </source>
</evidence>
<sequence>MMETTWGCCIREPIIKEQNPMTNQISLKDAPKERSHLGTNLVTEVAKLLAQIFQSNVPQKFHLNNVLSWQWNVGSSIHLEPDIVDIQVLNLGYDLFLK</sequence>
<gene>
    <name evidence="1" type="ORF">GEV33_001990</name>
</gene>
<dbReference type="AlphaFoldDB" id="A0A8J6HS96"/>
<reference evidence="1" key="1">
    <citation type="journal article" date="2020" name="J Insects Food Feed">
        <title>The yellow mealworm (Tenebrio molitor) genome: a resource for the emerging insects as food and feed industry.</title>
        <authorList>
            <person name="Eriksson T."/>
            <person name="Andere A."/>
            <person name="Kelstrup H."/>
            <person name="Emery V."/>
            <person name="Picard C."/>
        </authorList>
    </citation>
    <scope>NUCLEOTIDE SEQUENCE</scope>
    <source>
        <strain evidence="1">Stoneville</strain>
        <tissue evidence="1">Whole head</tissue>
    </source>
</reference>
<protein>
    <submittedName>
        <fullName evidence="1">Uncharacterized protein</fullName>
    </submittedName>
</protein>
<dbReference type="Proteomes" id="UP000719412">
    <property type="component" value="Unassembled WGS sequence"/>
</dbReference>
<dbReference type="EMBL" id="JABDTM020010721">
    <property type="protein sequence ID" value="KAH0820801.1"/>
    <property type="molecule type" value="Genomic_DNA"/>
</dbReference>
<organism evidence="1 2">
    <name type="scientific">Tenebrio molitor</name>
    <name type="common">Yellow mealworm beetle</name>
    <dbReference type="NCBI Taxonomy" id="7067"/>
    <lineage>
        <taxon>Eukaryota</taxon>
        <taxon>Metazoa</taxon>
        <taxon>Ecdysozoa</taxon>
        <taxon>Arthropoda</taxon>
        <taxon>Hexapoda</taxon>
        <taxon>Insecta</taxon>
        <taxon>Pterygota</taxon>
        <taxon>Neoptera</taxon>
        <taxon>Endopterygota</taxon>
        <taxon>Coleoptera</taxon>
        <taxon>Polyphaga</taxon>
        <taxon>Cucujiformia</taxon>
        <taxon>Tenebrionidae</taxon>
        <taxon>Tenebrio</taxon>
    </lineage>
</organism>
<comment type="caution">
    <text evidence="1">The sequence shown here is derived from an EMBL/GenBank/DDBJ whole genome shotgun (WGS) entry which is preliminary data.</text>
</comment>
<keyword evidence="2" id="KW-1185">Reference proteome</keyword>